<dbReference type="EMBL" id="CP000478">
    <property type="protein sequence ID" value="ABK15736.1"/>
    <property type="molecule type" value="Genomic_DNA"/>
</dbReference>
<protein>
    <submittedName>
        <fullName evidence="3">Putative transcriptional regulator, ModE family</fullName>
    </submittedName>
</protein>
<keyword evidence="4" id="KW-1185">Reference proteome</keyword>
<dbReference type="SUPFAM" id="SSF46785">
    <property type="entry name" value="Winged helix' DNA-binding domain"/>
    <property type="match status" value="1"/>
</dbReference>
<dbReference type="AlphaFoldDB" id="A0LE84"/>
<dbReference type="Pfam" id="PF00126">
    <property type="entry name" value="HTH_1"/>
    <property type="match status" value="1"/>
</dbReference>
<dbReference type="Proteomes" id="UP000001784">
    <property type="component" value="Chromosome"/>
</dbReference>
<dbReference type="Gene3D" id="1.10.10.10">
    <property type="entry name" value="Winged helix-like DNA-binding domain superfamily/Winged helix DNA-binding domain"/>
    <property type="match status" value="1"/>
</dbReference>
<evidence type="ECO:0000256" key="1">
    <source>
        <dbReference type="SAM" id="MobiDB-lite"/>
    </source>
</evidence>
<dbReference type="STRING" id="335543.Sfum_0033"/>
<dbReference type="KEGG" id="sfu:Sfum_0033"/>
<dbReference type="InterPro" id="IPR000847">
    <property type="entry name" value="LysR_HTH_N"/>
</dbReference>
<feature type="domain" description="HTH lysR-type" evidence="2">
    <location>
        <begin position="56"/>
        <end position="112"/>
    </location>
</feature>
<dbReference type="HOGENOM" id="CLU_125440_2_0_7"/>
<dbReference type="RefSeq" id="WP_011696909.1">
    <property type="nucleotide sequence ID" value="NC_008554.1"/>
</dbReference>
<feature type="region of interest" description="Disordered" evidence="1">
    <location>
        <begin position="1"/>
        <end position="26"/>
    </location>
</feature>
<evidence type="ECO:0000259" key="2">
    <source>
        <dbReference type="Pfam" id="PF00126"/>
    </source>
</evidence>
<gene>
    <name evidence="3" type="ordered locus">Sfum_0033</name>
</gene>
<evidence type="ECO:0000313" key="3">
    <source>
        <dbReference type="EMBL" id="ABK15736.1"/>
    </source>
</evidence>
<accession>A0LE84</accession>
<feature type="compositionally biased region" description="Basic and acidic residues" evidence="1">
    <location>
        <begin position="15"/>
        <end position="25"/>
    </location>
</feature>
<organism evidence="3 4">
    <name type="scientific">Syntrophobacter fumaroxidans (strain DSM 10017 / MPOB)</name>
    <dbReference type="NCBI Taxonomy" id="335543"/>
    <lineage>
        <taxon>Bacteria</taxon>
        <taxon>Pseudomonadati</taxon>
        <taxon>Thermodesulfobacteriota</taxon>
        <taxon>Syntrophobacteria</taxon>
        <taxon>Syntrophobacterales</taxon>
        <taxon>Syntrophobacteraceae</taxon>
        <taxon>Syntrophobacter</taxon>
    </lineage>
</organism>
<dbReference type="InterPro" id="IPR036388">
    <property type="entry name" value="WH-like_DNA-bd_sf"/>
</dbReference>
<dbReference type="InterPro" id="IPR036390">
    <property type="entry name" value="WH_DNA-bd_sf"/>
</dbReference>
<dbReference type="GO" id="GO:0003700">
    <property type="term" value="F:DNA-binding transcription factor activity"/>
    <property type="evidence" value="ECO:0007669"/>
    <property type="project" value="InterPro"/>
</dbReference>
<dbReference type="PANTHER" id="PTHR30432:SF1">
    <property type="entry name" value="DNA-BINDING TRANSCRIPTIONAL DUAL REGULATOR MODE"/>
    <property type="match status" value="1"/>
</dbReference>
<reference evidence="3 4" key="1">
    <citation type="submission" date="2006-10" db="EMBL/GenBank/DDBJ databases">
        <title>Complete sequence of Syntrophobacter fumaroxidans MPOB.</title>
        <authorList>
            <consortium name="US DOE Joint Genome Institute"/>
            <person name="Copeland A."/>
            <person name="Lucas S."/>
            <person name="Lapidus A."/>
            <person name="Barry K."/>
            <person name="Detter J.C."/>
            <person name="Glavina del Rio T."/>
            <person name="Hammon N."/>
            <person name="Israni S."/>
            <person name="Pitluck S."/>
            <person name="Goltsman E.G."/>
            <person name="Martinez M."/>
            <person name="Schmutz J."/>
            <person name="Larimer F."/>
            <person name="Land M."/>
            <person name="Hauser L."/>
            <person name="Kyrpides N."/>
            <person name="Kim E."/>
            <person name="Boone D.R."/>
            <person name="Brockman F."/>
            <person name="Culley D."/>
            <person name="Ferry J."/>
            <person name="Gunsalus R."/>
            <person name="McInerney M.J."/>
            <person name="Morrison M."/>
            <person name="Plugge C."/>
            <person name="Rohlin L."/>
            <person name="Scholten J."/>
            <person name="Sieber J."/>
            <person name="Stams A.J.M."/>
            <person name="Worm P."/>
            <person name="Henstra A.M."/>
            <person name="Richardson P."/>
        </authorList>
    </citation>
    <scope>NUCLEOTIDE SEQUENCE [LARGE SCALE GENOMIC DNA]</scope>
    <source>
        <strain evidence="4">DSM 10017 / MPOB</strain>
    </source>
</reference>
<evidence type="ECO:0000313" key="4">
    <source>
        <dbReference type="Proteomes" id="UP000001784"/>
    </source>
</evidence>
<dbReference type="InterPro" id="IPR051815">
    <property type="entry name" value="Molybdate_resp_trans_reg"/>
</dbReference>
<proteinExistence type="predicted"/>
<name>A0LE84_SYNFM</name>
<dbReference type="OrthoDB" id="9800709at2"/>
<dbReference type="InParanoid" id="A0LE84"/>
<dbReference type="eggNOG" id="COG2005">
    <property type="taxonomic scope" value="Bacteria"/>
</dbReference>
<dbReference type="PANTHER" id="PTHR30432">
    <property type="entry name" value="TRANSCRIPTIONAL REGULATOR MODE"/>
    <property type="match status" value="1"/>
</dbReference>
<sequence length="155" mass="17783">MPSQSQEDSAARPARRSESKGKTKPVEVLNEPTIRLHIWLETGDGVFFGAGRAFLLEKIEEHGSLRKAAEDLGMSYRAAWGKIRKTEKVLGVKLIAQCRSKKEGHNLTEEGRMLKEKYLLWFQEIEREALRKAAEIFPWPVRGYKEKGGDKFLRQ</sequence>